<evidence type="ECO:0000256" key="6">
    <source>
        <dbReference type="SAM" id="MobiDB-lite"/>
    </source>
</evidence>
<reference evidence="9" key="1">
    <citation type="submission" date="2021-08" db="EMBL/GenBank/DDBJ databases">
        <title>Global Aspergillus fumigatus from environmental and clinical sources.</title>
        <authorList>
            <person name="Barber A."/>
            <person name="Sae-Ong T."/>
        </authorList>
    </citation>
    <scope>NUCLEOTIDE SEQUENCE</scope>
    <source>
        <strain evidence="9">NRZ-2016-071</strain>
    </source>
</reference>
<comment type="caution">
    <text evidence="9">The sequence shown here is derived from an EMBL/GenBank/DDBJ whole genome shotgun (WGS) entry which is preliminary data.</text>
</comment>
<dbReference type="PANTHER" id="PTHR34292:SF1">
    <property type="entry name" value="OUTER SPORE WALL PROTEIN RRT8"/>
    <property type="match status" value="1"/>
</dbReference>
<dbReference type="GO" id="GO:0005628">
    <property type="term" value="C:prospore membrane"/>
    <property type="evidence" value="ECO:0007669"/>
    <property type="project" value="TreeGrafter"/>
</dbReference>
<keyword evidence="3 7" id="KW-1133">Transmembrane helix</keyword>
<feature type="transmembrane region" description="Helical" evidence="7">
    <location>
        <begin position="211"/>
        <end position="235"/>
    </location>
</feature>
<feature type="transmembrane region" description="Helical" evidence="7">
    <location>
        <begin position="41"/>
        <end position="61"/>
    </location>
</feature>
<dbReference type="Proteomes" id="UP000813423">
    <property type="component" value="Unassembled WGS sequence"/>
</dbReference>
<dbReference type="InterPro" id="IPR052786">
    <property type="entry name" value="Spore_wall_assembly"/>
</dbReference>
<evidence type="ECO:0000256" key="2">
    <source>
        <dbReference type="ARBA" id="ARBA00022692"/>
    </source>
</evidence>
<dbReference type="GO" id="GO:0005619">
    <property type="term" value="C:ascospore wall"/>
    <property type="evidence" value="ECO:0007669"/>
    <property type="project" value="TreeGrafter"/>
</dbReference>
<evidence type="ECO:0000256" key="1">
    <source>
        <dbReference type="ARBA" id="ARBA00004141"/>
    </source>
</evidence>
<name>A0A9P8NLL6_ASPFM</name>
<evidence type="ECO:0000256" key="5">
    <source>
        <dbReference type="ARBA" id="ARBA00023242"/>
    </source>
</evidence>
<evidence type="ECO:0000256" key="3">
    <source>
        <dbReference type="ARBA" id="ARBA00022989"/>
    </source>
</evidence>
<evidence type="ECO:0000256" key="7">
    <source>
        <dbReference type="SAM" id="Phobius"/>
    </source>
</evidence>
<protein>
    <recommendedName>
        <fullName evidence="8">Xylanolytic transcriptional activator regulatory domain-containing protein</fullName>
    </recommendedName>
</protein>
<evidence type="ECO:0000256" key="4">
    <source>
        <dbReference type="ARBA" id="ARBA00023136"/>
    </source>
</evidence>
<feature type="transmembrane region" description="Helical" evidence="7">
    <location>
        <begin position="345"/>
        <end position="362"/>
    </location>
</feature>
<keyword evidence="5" id="KW-0539">Nucleus</keyword>
<feature type="region of interest" description="Disordered" evidence="6">
    <location>
        <begin position="255"/>
        <end position="297"/>
    </location>
</feature>
<feature type="domain" description="Xylanolytic transcriptional activator regulatory" evidence="8">
    <location>
        <begin position="313"/>
        <end position="493"/>
    </location>
</feature>
<sequence>MDRPGMNRLWDPSKAAWLYPLRGIYYFASHRFLWPLFRARLISIVLLSTFILFVLFLFTYLPQVAFLAIFQGAGAWVNGAFLVLGEGAAIVALLFEAFFVDETLVDIFDAVLVNEGRGELVTACRVLYPQGDDVLKRLGKPTHSAVYSPFSLRQIIEFIVFLPLNFIPVAGTPMFLLLTGYRAGPLHHWRYFQMLDLSKKQRKERIRRRQLQYTTFGTVALLLQLIPGLSMFFLMSTAAGSALWVKDIENKRDALREQRTSPSAPTANSPSPSDFSPPTLPPISTVNQNLTSASNPSSVESICPFPTARLLVDDFFTYIHPLVPIPHEPSFRVAFERREDTTNPTFLALLAAMIGTLVASFPRRPKLHLKTEAEKAAFPHSLALVKRCHDVAVQARGVGYLDRSATVHDAAISYFLGLCSAYVYNMRRCRMYLAECRTMLHVYDLCRQSTMQSSYGPTSPISSSSATSQDRLSEPTERPVDMIEQELARRLFYVTLVGYRSIQQLGSADTPIYLAPETPTERYPPLPLEVDDEFIFSTHVEPQPTNRVSQLVGFNANVRVYNSYNALSAWEVAFGSGRIVDWQRQRSLLFECLQNSKTALANVPPELSLHPHRDDSADAAEDPWMRERRHIQYEIQKANIYVSQLATRSYLAEKYWSLYATWKMYFRRSEEGGPGTPVKVEGNTHKGIDDAAQSDYIGMAMAEERRLVVRDLFVLLQSVNELNMEPNGASFTGKVRQVASTLLNLPTSRTETTTFTPATPGPNPITLAEAESYLHAFIDTLIRLEGLAAPTLGTAGSSPHANGRRMSYLSDHKQEEEELRQWASLKDYQAKFSLFTEL</sequence>
<dbReference type="GO" id="GO:0005811">
    <property type="term" value="C:lipid droplet"/>
    <property type="evidence" value="ECO:0007669"/>
    <property type="project" value="TreeGrafter"/>
</dbReference>
<feature type="compositionally biased region" description="Polar residues" evidence="6">
    <location>
        <begin position="282"/>
        <end position="297"/>
    </location>
</feature>
<dbReference type="PANTHER" id="PTHR34292">
    <property type="entry name" value="OUTER SPORE WALL PROTEIN LDS1"/>
    <property type="match status" value="1"/>
</dbReference>
<dbReference type="Pfam" id="PF04082">
    <property type="entry name" value="Fungal_trans"/>
    <property type="match status" value="1"/>
</dbReference>
<dbReference type="GO" id="GO:0008270">
    <property type="term" value="F:zinc ion binding"/>
    <property type="evidence" value="ECO:0007669"/>
    <property type="project" value="InterPro"/>
</dbReference>
<dbReference type="GO" id="GO:0003677">
    <property type="term" value="F:DNA binding"/>
    <property type="evidence" value="ECO:0007669"/>
    <property type="project" value="InterPro"/>
</dbReference>
<dbReference type="EMBL" id="JAIBSC010000030">
    <property type="protein sequence ID" value="KAH1907170.1"/>
    <property type="molecule type" value="Genomic_DNA"/>
</dbReference>
<comment type="subcellular location">
    <subcellularLocation>
        <location evidence="1">Membrane</location>
        <topology evidence="1">Multi-pass membrane protein</topology>
    </subcellularLocation>
</comment>
<feature type="region of interest" description="Disordered" evidence="6">
    <location>
        <begin position="453"/>
        <end position="477"/>
    </location>
</feature>
<evidence type="ECO:0000259" key="8">
    <source>
        <dbReference type="Pfam" id="PF04082"/>
    </source>
</evidence>
<evidence type="ECO:0000313" key="9">
    <source>
        <dbReference type="EMBL" id="KAH1907170.1"/>
    </source>
</evidence>
<gene>
    <name evidence="9" type="ORF">KXV57_004792</name>
</gene>
<feature type="transmembrane region" description="Helical" evidence="7">
    <location>
        <begin position="73"/>
        <end position="95"/>
    </location>
</feature>
<dbReference type="InterPro" id="IPR059112">
    <property type="entry name" value="CysZ/EI24"/>
</dbReference>
<keyword evidence="2 7" id="KW-0812">Transmembrane</keyword>
<dbReference type="GO" id="GO:0006351">
    <property type="term" value="P:DNA-templated transcription"/>
    <property type="evidence" value="ECO:0007669"/>
    <property type="project" value="InterPro"/>
</dbReference>
<dbReference type="InterPro" id="IPR007219">
    <property type="entry name" value="XnlR_reg_dom"/>
</dbReference>
<dbReference type="AlphaFoldDB" id="A0A9P8NLL6"/>
<proteinExistence type="predicted"/>
<keyword evidence="4 7" id="KW-0472">Membrane</keyword>
<organism evidence="9 10">
    <name type="scientific">Aspergillus fumigatus</name>
    <name type="common">Neosartorya fumigata</name>
    <dbReference type="NCBI Taxonomy" id="746128"/>
    <lineage>
        <taxon>Eukaryota</taxon>
        <taxon>Fungi</taxon>
        <taxon>Dikarya</taxon>
        <taxon>Ascomycota</taxon>
        <taxon>Pezizomycotina</taxon>
        <taxon>Eurotiomycetes</taxon>
        <taxon>Eurotiomycetidae</taxon>
        <taxon>Eurotiales</taxon>
        <taxon>Aspergillaceae</taxon>
        <taxon>Aspergillus</taxon>
        <taxon>Aspergillus subgen. Fumigati</taxon>
    </lineage>
</organism>
<dbReference type="Pfam" id="PF07264">
    <property type="entry name" value="EI24"/>
    <property type="match status" value="1"/>
</dbReference>
<evidence type="ECO:0000313" key="10">
    <source>
        <dbReference type="Proteomes" id="UP000813423"/>
    </source>
</evidence>
<accession>A0A9P8NLL6</accession>
<feature type="compositionally biased region" description="Low complexity" evidence="6">
    <location>
        <begin position="453"/>
        <end position="468"/>
    </location>
</feature>
<feature type="compositionally biased region" description="Low complexity" evidence="6">
    <location>
        <begin position="260"/>
        <end position="273"/>
    </location>
</feature>
<dbReference type="CDD" id="cd12148">
    <property type="entry name" value="fungal_TF_MHR"/>
    <property type="match status" value="1"/>
</dbReference>
<feature type="transmembrane region" description="Helical" evidence="7">
    <location>
        <begin position="158"/>
        <end position="181"/>
    </location>
</feature>